<name>A0A0F7VIT8_PENBI</name>
<evidence type="ECO:0000313" key="2">
    <source>
        <dbReference type="Proteomes" id="UP000042958"/>
    </source>
</evidence>
<gene>
    <name evidence="1" type="ORF">PMG11_05039</name>
</gene>
<keyword evidence="2" id="KW-1185">Reference proteome</keyword>
<reference evidence="2" key="1">
    <citation type="journal article" date="2015" name="Genome Announc.">
        <title>Draft genome sequence of the fungus Penicillium brasilianum MG11.</title>
        <authorList>
            <person name="Horn F."/>
            <person name="Linde J."/>
            <person name="Mattern D.J."/>
            <person name="Walther G."/>
            <person name="Guthke R."/>
            <person name="Brakhage A.A."/>
            <person name="Valiante V."/>
        </authorList>
    </citation>
    <scope>NUCLEOTIDE SEQUENCE [LARGE SCALE GENOMIC DNA]</scope>
    <source>
        <strain evidence="2">MG11</strain>
    </source>
</reference>
<organism evidence="1 2">
    <name type="scientific">Penicillium brasilianum</name>
    <dbReference type="NCBI Taxonomy" id="104259"/>
    <lineage>
        <taxon>Eukaryota</taxon>
        <taxon>Fungi</taxon>
        <taxon>Dikarya</taxon>
        <taxon>Ascomycota</taxon>
        <taxon>Pezizomycotina</taxon>
        <taxon>Eurotiomycetes</taxon>
        <taxon>Eurotiomycetidae</taxon>
        <taxon>Eurotiales</taxon>
        <taxon>Aspergillaceae</taxon>
        <taxon>Penicillium</taxon>
    </lineage>
</organism>
<proteinExistence type="predicted"/>
<dbReference type="OrthoDB" id="4368004at2759"/>
<accession>A0A0F7VIT8</accession>
<sequence length="283" mass="31997">MPFTYTPPSYELLLIRPPPPNPPADDGYNPHQVITNLLILAITLQSNPDESTFTQWRNQLSTDLEGLVSHAHLIKPADLLPLFDQGIARPLAQFTQFDSPQTGNAALCFRERRARITNTARSLANHLQSELRSKDAVVDDQSPEMVEWREGMQRERRRLTRERALESASTLREEVEVYGIPRSRRARNHAAASSFTFATDGDVTIHESLKVNLSMLAAAVGCLSLHGRDGSDAFANEVRRTKVPPLDEYLFSNEDYLGTFWSRLTPHEELCAACRCLQCKEYF</sequence>
<evidence type="ECO:0000313" key="1">
    <source>
        <dbReference type="EMBL" id="CEO60410.1"/>
    </source>
</evidence>
<dbReference type="AlphaFoldDB" id="A0A0F7VIT8"/>
<dbReference type="Proteomes" id="UP000042958">
    <property type="component" value="Unassembled WGS sequence"/>
</dbReference>
<dbReference type="EMBL" id="CDHK01000004">
    <property type="protein sequence ID" value="CEO60410.1"/>
    <property type="molecule type" value="Genomic_DNA"/>
</dbReference>
<protein>
    <submittedName>
        <fullName evidence="1">Uncharacterized protein</fullName>
    </submittedName>
</protein>